<dbReference type="GO" id="GO:0005666">
    <property type="term" value="C:RNA polymerase III complex"/>
    <property type="evidence" value="ECO:0007669"/>
    <property type="project" value="UniProtKB-UniRule"/>
</dbReference>
<organism evidence="8 9">
    <name type="scientific">Peltaster fructicola</name>
    <dbReference type="NCBI Taxonomy" id="286661"/>
    <lineage>
        <taxon>Eukaryota</taxon>
        <taxon>Fungi</taxon>
        <taxon>Dikarya</taxon>
        <taxon>Ascomycota</taxon>
        <taxon>Pezizomycotina</taxon>
        <taxon>Dothideomycetes</taxon>
        <taxon>Dothideomycetes incertae sedis</taxon>
        <taxon>Peltaster</taxon>
    </lineage>
</organism>
<keyword evidence="5 6" id="KW-0539">Nucleus</keyword>
<accession>A0A6H0XUL3</accession>
<dbReference type="InterPro" id="IPR007832">
    <property type="entry name" value="RNA_pol_Rpc34"/>
</dbReference>
<keyword evidence="4 6" id="KW-0804">Transcription</keyword>
<evidence type="ECO:0000256" key="7">
    <source>
        <dbReference type="SAM" id="MobiDB-lite"/>
    </source>
</evidence>
<evidence type="ECO:0000256" key="4">
    <source>
        <dbReference type="ARBA" id="ARBA00023163"/>
    </source>
</evidence>
<name>A0A6H0XUL3_9PEZI</name>
<dbReference type="EMBL" id="CP051141">
    <property type="protein sequence ID" value="QIW98422.1"/>
    <property type="molecule type" value="Genomic_DNA"/>
</dbReference>
<dbReference type="InterPro" id="IPR016049">
    <property type="entry name" value="RNA_pol_Rpc34-like"/>
</dbReference>
<dbReference type="Proteomes" id="UP000503462">
    <property type="component" value="Chromosome 3"/>
</dbReference>
<evidence type="ECO:0000256" key="5">
    <source>
        <dbReference type="ARBA" id="ARBA00023242"/>
    </source>
</evidence>
<dbReference type="OrthoDB" id="613763at2759"/>
<dbReference type="InterPro" id="IPR036390">
    <property type="entry name" value="WH_DNA-bd_sf"/>
</dbReference>
<dbReference type="InterPro" id="IPR036388">
    <property type="entry name" value="WH-like_DNA-bd_sf"/>
</dbReference>
<evidence type="ECO:0000256" key="2">
    <source>
        <dbReference type="ARBA" id="ARBA00011038"/>
    </source>
</evidence>
<keyword evidence="3 6" id="KW-0240">DNA-directed RNA polymerase</keyword>
<proteinExistence type="inferred from homology"/>
<evidence type="ECO:0000256" key="3">
    <source>
        <dbReference type="ARBA" id="ARBA00022478"/>
    </source>
</evidence>
<dbReference type="Pfam" id="PF05158">
    <property type="entry name" value="RNA_pol_Rpc34"/>
    <property type="match status" value="1"/>
</dbReference>
<dbReference type="SUPFAM" id="SSF46785">
    <property type="entry name" value="Winged helix' DNA-binding domain"/>
    <property type="match status" value="1"/>
</dbReference>
<dbReference type="PANTHER" id="PTHR12780">
    <property type="entry name" value="RNA POLYMERASE III DNA DIRECTED , 39KD SUBUNIT-RELATED"/>
    <property type="match status" value="1"/>
</dbReference>
<comment type="subcellular location">
    <subcellularLocation>
        <location evidence="1 6">Nucleus</location>
    </subcellularLocation>
</comment>
<keyword evidence="9" id="KW-1185">Reference proteome</keyword>
<dbReference type="Gene3D" id="1.10.10.10">
    <property type="entry name" value="Winged helix-like DNA-binding domain superfamily/Winged helix DNA-binding domain"/>
    <property type="match status" value="1"/>
</dbReference>
<reference evidence="8 9" key="1">
    <citation type="journal article" date="2016" name="Sci. Rep.">
        <title>Peltaster fructicola genome reveals evolution from an invasive phytopathogen to an ectophytic parasite.</title>
        <authorList>
            <person name="Xu C."/>
            <person name="Chen H."/>
            <person name="Gleason M.L."/>
            <person name="Xu J.R."/>
            <person name="Liu H."/>
            <person name="Zhang R."/>
            <person name="Sun G."/>
        </authorList>
    </citation>
    <scope>NUCLEOTIDE SEQUENCE [LARGE SCALE GENOMIC DNA]</scope>
    <source>
        <strain evidence="8 9">LNHT1506</strain>
    </source>
</reference>
<evidence type="ECO:0000313" key="9">
    <source>
        <dbReference type="Proteomes" id="UP000503462"/>
    </source>
</evidence>
<protein>
    <recommendedName>
        <fullName evidence="6">DNA-directed RNA polymerase III subunit RPC6</fullName>
        <shortName evidence="6">RNA polymerase III subunit C6</shortName>
    </recommendedName>
</protein>
<comment type="similarity">
    <text evidence="2 6">Belongs to the eukaryotic RPC34/RPC39 RNA polymerase subunit family.</text>
</comment>
<dbReference type="PIRSF" id="PIRSF028763">
    <property type="entry name" value="RNA_pol_Rpc34"/>
    <property type="match status" value="1"/>
</dbReference>
<dbReference type="AlphaFoldDB" id="A0A6H0XUL3"/>
<evidence type="ECO:0000313" key="8">
    <source>
        <dbReference type="EMBL" id="QIW98422.1"/>
    </source>
</evidence>
<gene>
    <name evidence="8" type="ORF">AMS68_003940</name>
</gene>
<dbReference type="GO" id="GO:0006383">
    <property type="term" value="P:transcription by RNA polymerase III"/>
    <property type="evidence" value="ECO:0007669"/>
    <property type="project" value="UniProtKB-UniRule"/>
</dbReference>
<sequence length="409" mass="46121">MAKLSAEADELYVKCMEVAATTADPSAREFTQVELEALTAWSSEVLLRLITELTDHLLMRSFKVSNQIHWCCRSKDLAASLSTLSEQERIVFGHIEDSNIVGVWVKRIKAITQIPPNEVQKAVGKLERMGLVKGIRSVNNLAQRLYMLAHLAPSEKVTGGSFYDNGVLDESMVEEMRNLIVFHVRTRSWIDARRKARQGSSTIDLEDDEHHDTSQSRKRKRAVESIEPGSESVNGKHKNEVFLDDSDSEDQAARQQIATGKKRKLDAGDIEDGGMPSKSRRREEARTYQLAYPHGYTNYPTVRSILEFLQGCEALRESKRQTLTVEEVQCLLNVLVWDDKLEKIRNGYRTVRGVEFSQPGASEFEPQNNLAGNGLTEVPCGRCQLFDLCQEGTKVSADSCVYYAEWIST</sequence>
<feature type="region of interest" description="Disordered" evidence="7">
    <location>
        <begin position="196"/>
        <end position="283"/>
    </location>
</feature>
<comment type="function">
    <text evidence="6">DNA-dependent RNA polymerase catalyzes the transcription of DNA into RNA using the four ribonucleoside triphosphates as substrates. Specific peripheric component of RNA polymerase III which synthesizes small RNAs, such as 5S rRNA and tRNAs.</text>
</comment>
<evidence type="ECO:0000256" key="1">
    <source>
        <dbReference type="ARBA" id="ARBA00004123"/>
    </source>
</evidence>
<evidence type="ECO:0000256" key="6">
    <source>
        <dbReference type="PIRNR" id="PIRNR028763"/>
    </source>
</evidence>